<keyword evidence="4 8" id="KW-0371">Homeobox</keyword>
<dbReference type="Proteomes" id="UP001152799">
    <property type="component" value="Chromosome 2"/>
</dbReference>
<dbReference type="SUPFAM" id="SSF46689">
    <property type="entry name" value="Homeodomain-like"/>
    <property type="match status" value="1"/>
</dbReference>
<evidence type="ECO:0000256" key="2">
    <source>
        <dbReference type="ARBA" id="ARBA00023015"/>
    </source>
</evidence>
<evidence type="ECO:0000256" key="5">
    <source>
        <dbReference type="ARBA" id="ARBA00023163"/>
    </source>
</evidence>
<reference evidence="11" key="1">
    <citation type="submission" date="2022-01" db="EMBL/GenBank/DDBJ databases">
        <authorList>
            <person name="King R."/>
        </authorList>
    </citation>
    <scope>NUCLEOTIDE SEQUENCE</scope>
</reference>
<sequence>MNYTNENEEPVPEYQEEDRENMEPDMDQTYPMYPSSSRGYREHSSSEERDSGSENENNLMKRPYEGPYHQNMGNLTHPLPNMGNMTAMGNRNMNMMGMGMGMGLTPVRKRRGNLPKHSVKILKRWLFEHRYNAYPSDVEKLTLSQEAGLTVLQVCNWFINARRRILPEMIRREGHDPLNYTISRRGKKLNAAANNMIADQARMGWADEYAYGGQNRLRMGQEYDATMMLYQTEETEEGYEEKFNPYLQNAPQHQYSGMVMANAPFYNNQGYASTSSYGNFQVQQPIPLPGVNQSGAKVVTERTPQFVPEPAMTEEEEREKFKCLYLLVETAVAVRKREEAHNNLD</sequence>
<dbReference type="SMART" id="SM00389">
    <property type="entry name" value="HOX"/>
    <property type="match status" value="1"/>
</dbReference>
<dbReference type="EMBL" id="OU892278">
    <property type="protein sequence ID" value="CAG9764062.1"/>
    <property type="molecule type" value="Genomic_DNA"/>
</dbReference>
<evidence type="ECO:0000256" key="7">
    <source>
        <dbReference type="ARBA" id="ARBA00038021"/>
    </source>
</evidence>
<dbReference type="AlphaFoldDB" id="A0A9N9QBZ5"/>
<comment type="subcellular location">
    <subcellularLocation>
        <location evidence="1 8">Nucleus</location>
    </subcellularLocation>
</comment>
<evidence type="ECO:0000256" key="8">
    <source>
        <dbReference type="PROSITE-ProRule" id="PRU00108"/>
    </source>
</evidence>
<dbReference type="Pfam" id="PF05920">
    <property type="entry name" value="Homeobox_KN"/>
    <property type="match status" value="1"/>
</dbReference>
<feature type="region of interest" description="Disordered" evidence="9">
    <location>
        <begin position="1"/>
        <end position="75"/>
    </location>
</feature>
<keyword evidence="5" id="KW-0804">Transcription</keyword>
<keyword evidence="12" id="KW-1185">Reference proteome</keyword>
<dbReference type="GO" id="GO:0001654">
    <property type="term" value="P:eye development"/>
    <property type="evidence" value="ECO:0007669"/>
    <property type="project" value="UniProtKB-ARBA"/>
</dbReference>
<dbReference type="GO" id="GO:0048646">
    <property type="term" value="P:anatomical structure formation involved in morphogenesis"/>
    <property type="evidence" value="ECO:0007669"/>
    <property type="project" value="UniProtKB-ARBA"/>
</dbReference>
<dbReference type="InterPro" id="IPR008422">
    <property type="entry name" value="KN_HD"/>
</dbReference>
<feature type="domain" description="Homeobox" evidence="10">
    <location>
        <begin position="105"/>
        <end position="168"/>
    </location>
</feature>
<keyword evidence="6 8" id="KW-0539">Nucleus</keyword>
<dbReference type="InterPro" id="IPR001356">
    <property type="entry name" value="HD"/>
</dbReference>
<evidence type="ECO:0000256" key="1">
    <source>
        <dbReference type="ARBA" id="ARBA00004123"/>
    </source>
</evidence>
<evidence type="ECO:0000256" key="4">
    <source>
        <dbReference type="ARBA" id="ARBA00023155"/>
    </source>
</evidence>
<proteinExistence type="inferred from homology"/>
<keyword evidence="3 8" id="KW-0238">DNA-binding</keyword>
<dbReference type="InterPro" id="IPR050224">
    <property type="entry name" value="TALE_homeobox"/>
</dbReference>
<dbReference type="GO" id="GO:0000987">
    <property type="term" value="F:cis-regulatory region sequence-specific DNA binding"/>
    <property type="evidence" value="ECO:0007669"/>
    <property type="project" value="UniProtKB-ARBA"/>
</dbReference>
<evidence type="ECO:0000256" key="9">
    <source>
        <dbReference type="SAM" id="MobiDB-lite"/>
    </source>
</evidence>
<dbReference type="GO" id="GO:0009887">
    <property type="term" value="P:animal organ morphogenesis"/>
    <property type="evidence" value="ECO:0007669"/>
    <property type="project" value="UniProtKB-ARBA"/>
</dbReference>
<keyword evidence="2" id="KW-0805">Transcription regulation</keyword>
<gene>
    <name evidence="11" type="ORF">CEUTPL_LOCUS4708</name>
</gene>
<dbReference type="Gene3D" id="1.10.10.60">
    <property type="entry name" value="Homeodomain-like"/>
    <property type="match status" value="1"/>
</dbReference>
<evidence type="ECO:0000256" key="6">
    <source>
        <dbReference type="ARBA" id="ARBA00023242"/>
    </source>
</evidence>
<dbReference type="FunFam" id="1.10.10.60:FF:000059">
    <property type="entry name" value="TGFB-induced factor homeobox 1"/>
    <property type="match status" value="1"/>
</dbReference>
<evidence type="ECO:0000259" key="10">
    <source>
        <dbReference type="PROSITE" id="PS50071"/>
    </source>
</evidence>
<evidence type="ECO:0000256" key="3">
    <source>
        <dbReference type="ARBA" id="ARBA00023125"/>
    </source>
</evidence>
<dbReference type="GO" id="GO:0005634">
    <property type="term" value="C:nucleus"/>
    <property type="evidence" value="ECO:0007669"/>
    <property type="project" value="UniProtKB-SubCell"/>
</dbReference>
<evidence type="ECO:0000313" key="12">
    <source>
        <dbReference type="Proteomes" id="UP001152799"/>
    </source>
</evidence>
<name>A0A9N9QBZ5_9CUCU</name>
<organism evidence="11 12">
    <name type="scientific">Ceutorhynchus assimilis</name>
    <name type="common">cabbage seed weevil</name>
    <dbReference type="NCBI Taxonomy" id="467358"/>
    <lineage>
        <taxon>Eukaryota</taxon>
        <taxon>Metazoa</taxon>
        <taxon>Ecdysozoa</taxon>
        <taxon>Arthropoda</taxon>
        <taxon>Hexapoda</taxon>
        <taxon>Insecta</taxon>
        <taxon>Pterygota</taxon>
        <taxon>Neoptera</taxon>
        <taxon>Endopterygota</taxon>
        <taxon>Coleoptera</taxon>
        <taxon>Polyphaga</taxon>
        <taxon>Cucujiformia</taxon>
        <taxon>Curculionidae</taxon>
        <taxon>Ceutorhynchinae</taxon>
        <taxon>Ceutorhynchus</taxon>
    </lineage>
</organism>
<dbReference type="PROSITE" id="PS50071">
    <property type="entry name" value="HOMEOBOX_2"/>
    <property type="match status" value="1"/>
</dbReference>
<feature type="DNA-binding region" description="Homeobox" evidence="8">
    <location>
        <begin position="107"/>
        <end position="169"/>
    </location>
</feature>
<accession>A0A9N9QBZ5</accession>
<dbReference type="CDD" id="cd00086">
    <property type="entry name" value="homeodomain"/>
    <property type="match status" value="1"/>
</dbReference>
<dbReference type="GO" id="GO:0006355">
    <property type="term" value="P:regulation of DNA-templated transcription"/>
    <property type="evidence" value="ECO:0007669"/>
    <property type="project" value="InterPro"/>
</dbReference>
<comment type="similarity">
    <text evidence="7">Belongs to the TALE/TGIF homeobox family.</text>
</comment>
<protein>
    <recommendedName>
        <fullName evidence="10">Homeobox domain-containing protein</fullName>
    </recommendedName>
</protein>
<feature type="compositionally biased region" description="Acidic residues" evidence="9">
    <location>
        <begin position="1"/>
        <end position="26"/>
    </location>
</feature>
<dbReference type="PANTHER" id="PTHR11850">
    <property type="entry name" value="HOMEOBOX PROTEIN TRANSCRIPTION FACTORS"/>
    <property type="match status" value="1"/>
</dbReference>
<evidence type="ECO:0000313" key="11">
    <source>
        <dbReference type="EMBL" id="CAG9764062.1"/>
    </source>
</evidence>
<feature type="compositionally biased region" description="Basic and acidic residues" evidence="9">
    <location>
        <begin position="39"/>
        <end position="52"/>
    </location>
</feature>
<dbReference type="OrthoDB" id="10056939at2759"/>
<dbReference type="InterPro" id="IPR009057">
    <property type="entry name" value="Homeodomain-like_sf"/>
</dbReference>